<name>A0ACB8ZCQ6_9ASTR</name>
<accession>A0ACB8ZCQ6</accession>
<evidence type="ECO:0000313" key="1">
    <source>
        <dbReference type="EMBL" id="KAI3695382.1"/>
    </source>
</evidence>
<reference evidence="1 2" key="2">
    <citation type="journal article" date="2022" name="Mol. Ecol. Resour.">
        <title>The genomes of chicory, endive, great burdock and yacon provide insights into Asteraceae paleo-polyploidization history and plant inulin production.</title>
        <authorList>
            <person name="Fan W."/>
            <person name="Wang S."/>
            <person name="Wang H."/>
            <person name="Wang A."/>
            <person name="Jiang F."/>
            <person name="Liu H."/>
            <person name="Zhao H."/>
            <person name="Xu D."/>
            <person name="Zhang Y."/>
        </authorList>
    </citation>
    <scope>NUCLEOTIDE SEQUENCE [LARGE SCALE GENOMIC DNA]</scope>
    <source>
        <strain evidence="2">cv. Yunnan</strain>
        <tissue evidence="1">Leaves</tissue>
    </source>
</reference>
<keyword evidence="2" id="KW-1185">Reference proteome</keyword>
<evidence type="ECO:0000313" key="2">
    <source>
        <dbReference type="Proteomes" id="UP001056120"/>
    </source>
</evidence>
<dbReference type="Proteomes" id="UP001056120">
    <property type="component" value="Linkage Group LG26"/>
</dbReference>
<proteinExistence type="predicted"/>
<dbReference type="EMBL" id="CM042043">
    <property type="protein sequence ID" value="KAI3695382.1"/>
    <property type="molecule type" value="Genomic_DNA"/>
</dbReference>
<sequence length="167" mass="19031">MTLRPNEDDWWRRWWSLNYKDDGGASGGRRGRRRQRWWRIGWCPTASFPVPSFSGKNRLSDNPKQPMQAVFEQNREDNDDGGDDGSGDLPGGNDFPVKESRVPTSFIFRTITMNRGVSGDTGETGSVMFVVLPPRSTRKRHPGPRSNLGVSVRKRDQRKVSYDSSRT</sequence>
<organism evidence="1 2">
    <name type="scientific">Smallanthus sonchifolius</name>
    <dbReference type="NCBI Taxonomy" id="185202"/>
    <lineage>
        <taxon>Eukaryota</taxon>
        <taxon>Viridiplantae</taxon>
        <taxon>Streptophyta</taxon>
        <taxon>Embryophyta</taxon>
        <taxon>Tracheophyta</taxon>
        <taxon>Spermatophyta</taxon>
        <taxon>Magnoliopsida</taxon>
        <taxon>eudicotyledons</taxon>
        <taxon>Gunneridae</taxon>
        <taxon>Pentapetalae</taxon>
        <taxon>asterids</taxon>
        <taxon>campanulids</taxon>
        <taxon>Asterales</taxon>
        <taxon>Asteraceae</taxon>
        <taxon>Asteroideae</taxon>
        <taxon>Heliantheae alliance</taxon>
        <taxon>Millerieae</taxon>
        <taxon>Smallanthus</taxon>
    </lineage>
</organism>
<gene>
    <name evidence="1" type="ORF">L1987_78379</name>
</gene>
<reference evidence="2" key="1">
    <citation type="journal article" date="2022" name="Mol. Ecol. Resour.">
        <title>The genomes of chicory, endive, great burdock and yacon provide insights into Asteraceae palaeo-polyploidization history and plant inulin production.</title>
        <authorList>
            <person name="Fan W."/>
            <person name="Wang S."/>
            <person name="Wang H."/>
            <person name="Wang A."/>
            <person name="Jiang F."/>
            <person name="Liu H."/>
            <person name="Zhao H."/>
            <person name="Xu D."/>
            <person name="Zhang Y."/>
        </authorList>
    </citation>
    <scope>NUCLEOTIDE SEQUENCE [LARGE SCALE GENOMIC DNA]</scope>
    <source>
        <strain evidence="2">cv. Yunnan</strain>
    </source>
</reference>
<comment type="caution">
    <text evidence="1">The sequence shown here is derived from an EMBL/GenBank/DDBJ whole genome shotgun (WGS) entry which is preliminary data.</text>
</comment>
<protein>
    <submittedName>
        <fullName evidence="1">Uncharacterized protein</fullName>
    </submittedName>
</protein>